<keyword evidence="8 10" id="KW-0675">Receptor</keyword>
<evidence type="ECO:0000256" key="7">
    <source>
        <dbReference type="ARBA" id="ARBA00023136"/>
    </source>
</evidence>
<name>A0AAW2I6D1_9NEOP</name>
<dbReference type="PROSITE" id="PS50262">
    <property type="entry name" value="G_PROTEIN_RECEP_F1_2"/>
    <property type="match status" value="1"/>
</dbReference>
<dbReference type="Pfam" id="PF00001">
    <property type="entry name" value="7tm_1"/>
    <property type="match status" value="1"/>
</dbReference>
<feature type="domain" description="G-protein coupled receptors family 1 profile" evidence="12">
    <location>
        <begin position="11"/>
        <end position="216"/>
    </location>
</feature>
<reference evidence="13" key="1">
    <citation type="journal article" date="2024" name="Gigascience">
        <title>Chromosome-level genome of the poultry shaft louse Menopon gallinae provides insight into the host-switching and adaptive evolution of parasitic lice.</title>
        <authorList>
            <person name="Xu Y."/>
            <person name="Ma L."/>
            <person name="Liu S."/>
            <person name="Liang Y."/>
            <person name="Liu Q."/>
            <person name="He Z."/>
            <person name="Tian L."/>
            <person name="Duan Y."/>
            <person name="Cai W."/>
            <person name="Li H."/>
            <person name="Song F."/>
        </authorList>
    </citation>
    <scope>NUCLEOTIDE SEQUENCE</scope>
    <source>
        <strain evidence="13">Cailab_2023a</strain>
    </source>
</reference>
<dbReference type="PANTHER" id="PTHR24248">
    <property type="entry name" value="ADRENERGIC RECEPTOR-RELATED G-PROTEIN COUPLED RECEPTOR"/>
    <property type="match status" value="1"/>
</dbReference>
<dbReference type="GO" id="GO:0071880">
    <property type="term" value="P:adenylate cyclase-activating adrenergic receptor signaling pathway"/>
    <property type="evidence" value="ECO:0007669"/>
    <property type="project" value="TreeGrafter"/>
</dbReference>
<protein>
    <recommendedName>
        <fullName evidence="12">G-protein coupled receptors family 1 profile domain-containing protein</fullName>
    </recommendedName>
</protein>
<evidence type="ECO:0000256" key="5">
    <source>
        <dbReference type="ARBA" id="ARBA00022989"/>
    </source>
</evidence>
<dbReference type="SUPFAM" id="SSF81321">
    <property type="entry name" value="Family A G protein-coupled receptor-like"/>
    <property type="match status" value="1"/>
</dbReference>
<evidence type="ECO:0000256" key="1">
    <source>
        <dbReference type="ARBA" id="ARBA00004651"/>
    </source>
</evidence>
<dbReference type="GO" id="GO:0005886">
    <property type="term" value="C:plasma membrane"/>
    <property type="evidence" value="ECO:0007669"/>
    <property type="project" value="UniProtKB-SubCell"/>
</dbReference>
<sequence length="319" mass="36236">MGTIIVTAVLGNILVITSVIRHRKLRVITNYYVVSLAMADLLVALCAMTFNASVELTNGVWLFGYFMCDVWNSLDVYFSTASILHLCCISVDRYYAIVRPLQYPITMTHRTVTFMLANVWILPALISFTPIFLGWYTTKEHQEFRRTNPHVCIFVVNKYYALISSGVSFWIPGIVMVTMYYKIYKEAVRQRKALSRTSSNIVLNSIHQHRRQTHRLHYQHHLRRRSSSGEGDLQLPPGIADPRFSVSSATYGATSKTSPSVEVNMNGESFTKIVLPKKLPPDRDIDHPLPVPRYLAGGHTRFCLFKESGLSRDKSPSGN</sequence>
<evidence type="ECO:0000256" key="2">
    <source>
        <dbReference type="ARBA" id="ARBA00010663"/>
    </source>
</evidence>
<dbReference type="GO" id="GO:0043410">
    <property type="term" value="P:positive regulation of MAPK cascade"/>
    <property type="evidence" value="ECO:0007669"/>
    <property type="project" value="TreeGrafter"/>
</dbReference>
<dbReference type="EMBL" id="JARGDH010000002">
    <property type="protein sequence ID" value="KAL0277416.1"/>
    <property type="molecule type" value="Genomic_DNA"/>
</dbReference>
<proteinExistence type="inferred from homology"/>
<organism evidence="13">
    <name type="scientific">Menopon gallinae</name>
    <name type="common">poultry shaft louse</name>
    <dbReference type="NCBI Taxonomy" id="328185"/>
    <lineage>
        <taxon>Eukaryota</taxon>
        <taxon>Metazoa</taxon>
        <taxon>Ecdysozoa</taxon>
        <taxon>Arthropoda</taxon>
        <taxon>Hexapoda</taxon>
        <taxon>Insecta</taxon>
        <taxon>Pterygota</taxon>
        <taxon>Neoptera</taxon>
        <taxon>Paraneoptera</taxon>
        <taxon>Psocodea</taxon>
        <taxon>Troctomorpha</taxon>
        <taxon>Phthiraptera</taxon>
        <taxon>Amblycera</taxon>
        <taxon>Menoponidae</taxon>
        <taxon>Menopon</taxon>
    </lineage>
</organism>
<evidence type="ECO:0000259" key="12">
    <source>
        <dbReference type="PROSITE" id="PS50262"/>
    </source>
</evidence>
<evidence type="ECO:0000256" key="10">
    <source>
        <dbReference type="RuleBase" id="RU000688"/>
    </source>
</evidence>
<evidence type="ECO:0000256" key="4">
    <source>
        <dbReference type="ARBA" id="ARBA00022692"/>
    </source>
</evidence>
<comment type="subcellular location">
    <subcellularLocation>
        <location evidence="1">Cell membrane</location>
        <topology evidence="1">Multi-pass membrane protein</topology>
    </subcellularLocation>
</comment>
<keyword evidence="7 11" id="KW-0472">Membrane</keyword>
<feature type="transmembrane region" description="Helical" evidence="11">
    <location>
        <begin position="70"/>
        <end position="91"/>
    </location>
</feature>
<dbReference type="AlphaFoldDB" id="A0AAW2I6D1"/>
<keyword evidence="9 10" id="KW-0807">Transducer</keyword>
<evidence type="ECO:0000256" key="11">
    <source>
        <dbReference type="SAM" id="Phobius"/>
    </source>
</evidence>
<feature type="transmembrane region" description="Helical" evidence="11">
    <location>
        <begin position="31"/>
        <end position="50"/>
    </location>
</feature>
<dbReference type="InterPro" id="IPR017452">
    <property type="entry name" value="GPCR_Rhodpsn_7TM"/>
</dbReference>
<dbReference type="PROSITE" id="PS00237">
    <property type="entry name" value="G_PROTEIN_RECEP_F1_1"/>
    <property type="match status" value="1"/>
</dbReference>
<keyword evidence="6 10" id="KW-0297">G-protein coupled receptor</keyword>
<comment type="similarity">
    <text evidence="2 10">Belongs to the G-protein coupled receptor 1 family.</text>
</comment>
<dbReference type="PANTHER" id="PTHR24248:SF66">
    <property type="entry name" value="OCTOPAMINE RECEPTOR BETA-3R"/>
    <property type="match status" value="1"/>
</dbReference>
<evidence type="ECO:0000256" key="3">
    <source>
        <dbReference type="ARBA" id="ARBA00022475"/>
    </source>
</evidence>
<accession>A0AAW2I6D1</accession>
<feature type="transmembrane region" description="Helical" evidence="11">
    <location>
        <begin position="159"/>
        <end position="181"/>
    </location>
</feature>
<keyword evidence="4 10" id="KW-0812">Transmembrane</keyword>
<evidence type="ECO:0000313" key="13">
    <source>
        <dbReference type="EMBL" id="KAL0277416.1"/>
    </source>
</evidence>
<comment type="caution">
    <text evidence="13">The sequence shown here is derived from an EMBL/GenBank/DDBJ whole genome shotgun (WGS) entry which is preliminary data.</text>
</comment>
<dbReference type="PRINTS" id="PR00237">
    <property type="entry name" value="GPCRRHODOPSN"/>
</dbReference>
<evidence type="ECO:0000256" key="6">
    <source>
        <dbReference type="ARBA" id="ARBA00023040"/>
    </source>
</evidence>
<gene>
    <name evidence="13" type="ORF">PYX00_004706</name>
</gene>
<keyword evidence="3" id="KW-1003">Cell membrane</keyword>
<dbReference type="GO" id="GO:0004989">
    <property type="term" value="F:octopamine receptor activity"/>
    <property type="evidence" value="ECO:0007669"/>
    <property type="project" value="TreeGrafter"/>
</dbReference>
<dbReference type="Gene3D" id="1.20.1070.10">
    <property type="entry name" value="Rhodopsin 7-helix transmembrane proteins"/>
    <property type="match status" value="1"/>
</dbReference>
<evidence type="ECO:0000256" key="8">
    <source>
        <dbReference type="ARBA" id="ARBA00023170"/>
    </source>
</evidence>
<evidence type="ECO:0000256" key="9">
    <source>
        <dbReference type="ARBA" id="ARBA00023224"/>
    </source>
</evidence>
<dbReference type="InterPro" id="IPR000276">
    <property type="entry name" value="GPCR_Rhodpsn"/>
</dbReference>
<feature type="transmembrane region" description="Helical" evidence="11">
    <location>
        <begin position="112"/>
        <end position="136"/>
    </location>
</feature>
<keyword evidence="5 11" id="KW-1133">Transmembrane helix</keyword>